<sequence length="46" mass="5424">MPDKIKPKLSANKVLEKLLGRLSKNFCLNKNLFMRVILLFFVFKQV</sequence>
<evidence type="ECO:0000313" key="1">
    <source>
        <dbReference type="EMBL" id="ASR82385.1"/>
    </source>
</evidence>
<dbReference type="EMBL" id="KX268352">
    <property type="protein sequence ID" value="ASR82385.1"/>
    <property type="molecule type" value="Genomic_DNA"/>
</dbReference>
<reference evidence="1" key="1">
    <citation type="submission" date="2016-05" db="EMBL/GenBank/DDBJ databases">
        <title>Gene Analysis of Helicobacter pylori Strain Evolution From an Original Source.</title>
        <authorList>
            <person name="Wu D.-C."/>
        </authorList>
    </citation>
    <scope>NUCLEOTIDE SEQUENCE</scope>
    <source>
        <strain evidence="1">DU-Chou2013</strain>
    </source>
</reference>
<organism evidence="1">
    <name type="scientific">Helicobacter pylori</name>
    <name type="common">Campylobacter pylori</name>
    <dbReference type="NCBI Taxonomy" id="210"/>
    <lineage>
        <taxon>Bacteria</taxon>
        <taxon>Pseudomonadati</taxon>
        <taxon>Campylobacterota</taxon>
        <taxon>Epsilonproteobacteria</taxon>
        <taxon>Campylobacterales</taxon>
        <taxon>Helicobacteraceae</taxon>
        <taxon>Helicobacter</taxon>
    </lineage>
</organism>
<dbReference type="AlphaFoldDB" id="A0A6F8EBX7"/>
<name>A0A6F8EBX7_HELPX</name>
<protein>
    <submittedName>
        <fullName evidence="1">Uncharacterized protein</fullName>
    </submittedName>
</protein>
<proteinExistence type="predicted"/>
<accession>A0A6F8EBX7</accession>